<dbReference type="PANTHER" id="PTHR42781">
    <property type="entry name" value="SPERMIDINE/PUTRESCINE IMPORT ATP-BINDING PROTEIN POTA"/>
    <property type="match status" value="1"/>
</dbReference>
<feature type="domain" description="ABC transporter" evidence="4">
    <location>
        <begin position="2"/>
        <end position="233"/>
    </location>
</feature>
<dbReference type="InterPro" id="IPR003593">
    <property type="entry name" value="AAA+_ATPase"/>
</dbReference>
<proteinExistence type="predicted"/>
<dbReference type="PROSITE" id="PS00211">
    <property type="entry name" value="ABC_TRANSPORTER_1"/>
    <property type="match status" value="1"/>
</dbReference>
<gene>
    <name evidence="5" type="ORF">JL102_01305</name>
</gene>
<dbReference type="SUPFAM" id="SSF52540">
    <property type="entry name" value="P-loop containing nucleoside triphosphate hydrolases"/>
    <property type="match status" value="1"/>
</dbReference>
<sequence>MLELSNVSFAYNSDPILKSISFTLDQGKHLSVIGASGCGKTTLLEAIYGLLSFQGEISWGDKKITKPEDRLVPGEPFIKYLSQSFDLYPFHKVSENVGKHLKSIPLDEKQDRIQELLEMVEMEDYADMQAKYLSGGQQQRVAIVQALAQEPELLLLDEPFSHIDQYRRNNLRRNIFNYLKEKNITCIVATHDPTEVLSFSDDAIVMKEGEIMAHESPSHLYFNPKSRYVATLFGEVSEVEADVLWPSLNSNRKVLLYPHDLYVEEGATLSVKVVKSYFSGKDYLVEASNKGEKLFFNHPELLERDIEVGLSADYNKLKGRLEQ</sequence>
<keyword evidence="6" id="KW-1185">Reference proteome</keyword>
<dbReference type="GO" id="GO:0016887">
    <property type="term" value="F:ATP hydrolysis activity"/>
    <property type="evidence" value="ECO:0007669"/>
    <property type="project" value="InterPro"/>
</dbReference>
<dbReference type="InterPro" id="IPR050093">
    <property type="entry name" value="ABC_SmlMolc_Importer"/>
</dbReference>
<dbReference type="SMART" id="SM00382">
    <property type="entry name" value="AAA"/>
    <property type="match status" value="1"/>
</dbReference>
<keyword evidence="3 5" id="KW-0067">ATP-binding</keyword>
<protein>
    <submittedName>
        <fullName evidence="5">ABC transporter ATP-binding protein</fullName>
    </submittedName>
</protein>
<dbReference type="AlphaFoldDB" id="A0A937F4W7"/>
<evidence type="ECO:0000313" key="5">
    <source>
        <dbReference type="EMBL" id="MBL3654749.1"/>
    </source>
</evidence>
<evidence type="ECO:0000256" key="2">
    <source>
        <dbReference type="ARBA" id="ARBA00022741"/>
    </source>
</evidence>
<accession>A0A937F4W7</accession>
<reference evidence="5" key="1">
    <citation type="submission" date="2021-01" db="EMBL/GenBank/DDBJ databases">
        <title>Fulvivirga kasyanovii gen. nov., sp nov., a novel member of the phylum Bacteroidetes isolated from seawater in a mussel farm.</title>
        <authorList>
            <person name="Zhao L.-H."/>
            <person name="Wang Z.-J."/>
        </authorList>
    </citation>
    <scope>NUCLEOTIDE SEQUENCE</scope>
    <source>
        <strain evidence="5">2943</strain>
    </source>
</reference>
<evidence type="ECO:0000256" key="1">
    <source>
        <dbReference type="ARBA" id="ARBA00022448"/>
    </source>
</evidence>
<dbReference type="GO" id="GO:0005524">
    <property type="term" value="F:ATP binding"/>
    <property type="evidence" value="ECO:0007669"/>
    <property type="project" value="UniProtKB-KW"/>
</dbReference>
<dbReference type="PROSITE" id="PS50893">
    <property type="entry name" value="ABC_TRANSPORTER_2"/>
    <property type="match status" value="1"/>
</dbReference>
<evidence type="ECO:0000259" key="4">
    <source>
        <dbReference type="PROSITE" id="PS50893"/>
    </source>
</evidence>
<dbReference type="Gene3D" id="3.40.50.300">
    <property type="entry name" value="P-loop containing nucleotide triphosphate hydrolases"/>
    <property type="match status" value="1"/>
</dbReference>
<dbReference type="InterPro" id="IPR003439">
    <property type="entry name" value="ABC_transporter-like_ATP-bd"/>
</dbReference>
<dbReference type="InterPro" id="IPR027417">
    <property type="entry name" value="P-loop_NTPase"/>
</dbReference>
<dbReference type="InterPro" id="IPR017871">
    <property type="entry name" value="ABC_transporter-like_CS"/>
</dbReference>
<evidence type="ECO:0000313" key="6">
    <source>
        <dbReference type="Proteomes" id="UP000659388"/>
    </source>
</evidence>
<dbReference type="Proteomes" id="UP000659388">
    <property type="component" value="Unassembled WGS sequence"/>
</dbReference>
<dbReference type="EMBL" id="JAESIY010000001">
    <property type="protein sequence ID" value="MBL3654749.1"/>
    <property type="molecule type" value="Genomic_DNA"/>
</dbReference>
<name>A0A937F4W7_9BACT</name>
<dbReference type="RefSeq" id="WP_202241868.1">
    <property type="nucleotide sequence ID" value="NZ_JAESIY010000001.1"/>
</dbReference>
<dbReference type="Pfam" id="PF00005">
    <property type="entry name" value="ABC_tran"/>
    <property type="match status" value="1"/>
</dbReference>
<dbReference type="PANTHER" id="PTHR42781:SF4">
    <property type="entry name" value="SPERMIDINE_PUTRESCINE IMPORT ATP-BINDING PROTEIN POTA"/>
    <property type="match status" value="1"/>
</dbReference>
<keyword evidence="2" id="KW-0547">Nucleotide-binding</keyword>
<keyword evidence="1" id="KW-0813">Transport</keyword>
<comment type="caution">
    <text evidence="5">The sequence shown here is derived from an EMBL/GenBank/DDBJ whole genome shotgun (WGS) entry which is preliminary data.</text>
</comment>
<evidence type="ECO:0000256" key="3">
    <source>
        <dbReference type="ARBA" id="ARBA00022840"/>
    </source>
</evidence>
<organism evidence="5 6">
    <name type="scientific">Fulvivirga sediminis</name>
    <dbReference type="NCBI Taxonomy" id="2803949"/>
    <lineage>
        <taxon>Bacteria</taxon>
        <taxon>Pseudomonadati</taxon>
        <taxon>Bacteroidota</taxon>
        <taxon>Cytophagia</taxon>
        <taxon>Cytophagales</taxon>
        <taxon>Fulvivirgaceae</taxon>
        <taxon>Fulvivirga</taxon>
    </lineage>
</organism>